<keyword evidence="2" id="KW-0238">DNA-binding</keyword>
<dbReference type="PRINTS" id="PR00035">
    <property type="entry name" value="HTHGNTR"/>
</dbReference>
<dbReference type="RefSeq" id="WP_320506541.1">
    <property type="nucleotide sequence ID" value="NZ_JAXCLW010000001.1"/>
</dbReference>
<keyword evidence="3" id="KW-0804">Transcription</keyword>
<feature type="domain" description="HTH gntR-type" evidence="4">
    <location>
        <begin position="2"/>
        <end position="69"/>
    </location>
</feature>
<dbReference type="PANTHER" id="PTHR43537">
    <property type="entry name" value="TRANSCRIPTIONAL REGULATOR, GNTR FAMILY"/>
    <property type="match status" value="1"/>
</dbReference>
<dbReference type="Proteomes" id="UP001279642">
    <property type="component" value="Unassembled WGS sequence"/>
</dbReference>
<evidence type="ECO:0000256" key="3">
    <source>
        <dbReference type="ARBA" id="ARBA00023163"/>
    </source>
</evidence>
<dbReference type="SUPFAM" id="SSF48008">
    <property type="entry name" value="GntR ligand-binding domain-like"/>
    <property type="match status" value="1"/>
</dbReference>
<keyword evidence="1" id="KW-0805">Transcription regulation</keyword>
<sequence>MSGRSEQIAATICEAILGHRLKPGAKLGERDLADIFQVSRIVIRQALIRLAEDGLVTVERNRGAFVAKPSLAEAIEVFETLTMVEQGVIAQLGNRPRMSLLTELRANIERQKAALGQGNEQLAGEFGLEFHDLLVSLTRNRVLIELHAQLKRRARLLESLYRCDFDHCQLCDEHEHLVALFDRRQWAKAQQLLDDHYRLVARGYRIEDDVVAPQPLHLAFNQPVPEKPADLSARGKKAAIAARYRPNGKSSHRIKGEA</sequence>
<dbReference type="SUPFAM" id="SSF46785">
    <property type="entry name" value="Winged helix' DNA-binding domain"/>
    <property type="match status" value="1"/>
</dbReference>
<evidence type="ECO:0000256" key="2">
    <source>
        <dbReference type="ARBA" id="ARBA00023125"/>
    </source>
</evidence>
<reference evidence="5 6" key="1">
    <citation type="journal article" date="2016" name="Antonie Van Leeuwenhoek">
        <title>Dongia soli sp. nov., isolated from soil from Dokdo, Korea.</title>
        <authorList>
            <person name="Kim D.U."/>
            <person name="Lee H."/>
            <person name="Kim H."/>
            <person name="Kim S.G."/>
            <person name="Ka J.O."/>
        </authorList>
    </citation>
    <scope>NUCLEOTIDE SEQUENCE [LARGE SCALE GENOMIC DNA]</scope>
    <source>
        <strain evidence="5 6">D78</strain>
    </source>
</reference>
<protein>
    <submittedName>
        <fullName evidence="5">GntR family transcriptional regulator</fullName>
    </submittedName>
</protein>
<dbReference type="InterPro" id="IPR008920">
    <property type="entry name" value="TF_FadR/GntR_C"/>
</dbReference>
<dbReference type="SMART" id="SM00895">
    <property type="entry name" value="FCD"/>
    <property type="match status" value="1"/>
</dbReference>
<keyword evidence="6" id="KW-1185">Reference proteome</keyword>
<dbReference type="SMART" id="SM00345">
    <property type="entry name" value="HTH_GNTR"/>
    <property type="match status" value="1"/>
</dbReference>
<dbReference type="Gene3D" id="1.20.120.530">
    <property type="entry name" value="GntR ligand-binding domain-like"/>
    <property type="match status" value="1"/>
</dbReference>
<dbReference type="PROSITE" id="PS50949">
    <property type="entry name" value="HTH_GNTR"/>
    <property type="match status" value="1"/>
</dbReference>
<gene>
    <name evidence="5" type="ORF">SMD27_01350</name>
</gene>
<dbReference type="Pfam" id="PF00392">
    <property type="entry name" value="GntR"/>
    <property type="match status" value="1"/>
</dbReference>
<dbReference type="InterPro" id="IPR000524">
    <property type="entry name" value="Tscrpt_reg_HTH_GntR"/>
</dbReference>
<dbReference type="InterPro" id="IPR036390">
    <property type="entry name" value="WH_DNA-bd_sf"/>
</dbReference>
<dbReference type="InterPro" id="IPR036388">
    <property type="entry name" value="WH-like_DNA-bd_sf"/>
</dbReference>
<dbReference type="InterPro" id="IPR011711">
    <property type="entry name" value="GntR_C"/>
</dbReference>
<accession>A0ABU5E612</accession>
<dbReference type="EMBL" id="JAXCLW010000001">
    <property type="protein sequence ID" value="MDY0881479.1"/>
    <property type="molecule type" value="Genomic_DNA"/>
</dbReference>
<evidence type="ECO:0000313" key="5">
    <source>
        <dbReference type="EMBL" id="MDY0881479.1"/>
    </source>
</evidence>
<dbReference type="PANTHER" id="PTHR43537:SF53">
    <property type="entry name" value="HTH-TYPE TRANSCRIPTIONAL REPRESSOR NANR"/>
    <property type="match status" value="1"/>
</dbReference>
<organism evidence="5 6">
    <name type="scientific">Dongia soli</name>
    <dbReference type="NCBI Taxonomy" id="600628"/>
    <lineage>
        <taxon>Bacteria</taxon>
        <taxon>Pseudomonadati</taxon>
        <taxon>Pseudomonadota</taxon>
        <taxon>Alphaproteobacteria</taxon>
        <taxon>Rhodospirillales</taxon>
        <taxon>Dongiaceae</taxon>
        <taxon>Dongia</taxon>
    </lineage>
</organism>
<evidence type="ECO:0000259" key="4">
    <source>
        <dbReference type="PROSITE" id="PS50949"/>
    </source>
</evidence>
<evidence type="ECO:0000256" key="1">
    <source>
        <dbReference type="ARBA" id="ARBA00023015"/>
    </source>
</evidence>
<proteinExistence type="predicted"/>
<dbReference type="Pfam" id="PF07729">
    <property type="entry name" value="FCD"/>
    <property type="match status" value="1"/>
</dbReference>
<comment type="caution">
    <text evidence="5">The sequence shown here is derived from an EMBL/GenBank/DDBJ whole genome shotgun (WGS) entry which is preliminary data.</text>
</comment>
<name>A0ABU5E612_9PROT</name>
<dbReference type="CDD" id="cd07377">
    <property type="entry name" value="WHTH_GntR"/>
    <property type="match status" value="1"/>
</dbReference>
<dbReference type="Gene3D" id="1.10.10.10">
    <property type="entry name" value="Winged helix-like DNA-binding domain superfamily/Winged helix DNA-binding domain"/>
    <property type="match status" value="1"/>
</dbReference>
<evidence type="ECO:0000313" key="6">
    <source>
        <dbReference type="Proteomes" id="UP001279642"/>
    </source>
</evidence>